<protein>
    <submittedName>
        <fullName evidence="4">C2 domain</fullName>
    </submittedName>
</protein>
<keyword evidence="2" id="KW-1133">Transmembrane helix</keyword>
<dbReference type="InterPro" id="IPR035892">
    <property type="entry name" value="C2_domain_sf"/>
</dbReference>
<dbReference type="PANTHER" id="PTHR21119:SF5">
    <property type="entry name" value="C2 DOMAIN-CONTAINING PROTEIN"/>
    <property type="match status" value="1"/>
</dbReference>
<organism evidence="4">
    <name type="scientific">Schistocephalus solidus</name>
    <name type="common">Tapeworm</name>
    <dbReference type="NCBI Taxonomy" id="70667"/>
    <lineage>
        <taxon>Eukaryota</taxon>
        <taxon>Metazoa</taxon>
        <taxon>Spiralia</taxon>
        <taxon>Lophotrochozoa</taxon>
        <taxon>Platyhelminthes</taxon>
        <taxon>Cestoda</taxon>
        <taxon>Eucestoda</taxon>
        <taxon>Diphyllobothriidea</taxon>
        <taxon>Diphyllobothriidae</taxon>
        <taxon>Schistocephalus</taxon>
    </lineage>
</organism>
<feature type="region of interest" description="Disordered" evidence="1">
    <location>
        <begin position="641"/>
        <end position="722"/>
    </location>
</feature>
<feature type="region of interest" description="Disordered" evidence="1">
    <location>
        <begin position="829"/>
        <end position="855"/>
    </location>
</feature>
<dbReference type="Gene3D" id="2.60.40.150">
    <property type="entry name" value="C2 domain"/>
    <property type="match status" value="1"/>
</dbReference>
<sequence length="988" mass="107442">MASTLAKLLTYKFLTFREIFDNFFSQSGYKLVLWTVMLLLVTCLLIYMLFRNTVRESLLKDNEGDHYPEVNSLIDRWRTQNDWIFDKLIELCMAFVSAPPGSAMLPKNVQDIYFNPELSSPLSFELSKYPLFYADSVSVFVRVYSRRLSFSAIANSPDPVRLNLTLGEFTVEVNLIMSFKNSELLGVSAIPSKPSFSLFIDSEKIIEISKSDVSKFTEDIIRNAYQIWPNAQALLEVYPHLKLLYQKKALTLIEDFQENFDENGITDTDFLVDMESTSSIETNNVSSNKTATGELPSNCFLTPASAEETTLPSLSSQNQHPRDNHPSSRSPSPVPQTDDMVTQNGDESIANETTESIEGGTSGMVVLAHNPGLKHKLASAHVRPPFLRSASDYEKQAEAAPEETGLDLHSVNEPHAEPEPVPLDPIVHPPSSEMEEFSEMAAVPVVSRSANSSQRRHRAAASDISPHRERVSTTLSSKNLLVKVVKADFIDLRGTSDAYCVVELDEPYQRHATHVVPPSEQLFWDQHLLFGLNSNSKRAAFEVFELSKRKKSISRGYAEIHLSDLLSSASGALGGTELMRCIPLEVKHQSSSAGGKWEHAQTPISSLASLTICKPSITAEFHFMERIVEDPFSVCKGRASLNSPTAVRKRRSSLAAAPEHTSDEVKPFPQNYEFGGPSSSGSTGSTRASTGSREKEATDPTANGDNQEGNHSSSLSRSTSVRGSRLFEPAFENLREPSSVTASVLSRNRQQPRSFMAPRLSLSSCRRNTSTGVGKPNGMGLLGPSSQLAGMVASLTAASADVETAVDPSTAAAVASAVAVAAATGGLSAGGGGGGAGDHALRAPTTDGAQRRRRGTPVIATSTAADSLFDSEFMAETGGSGSGGDQTLVNRMPSFGDQQQPVVRYTAPAANIAESLGTYSAQPQQRRSDVSPGGLMKLFKQKKKPVNSPNVAKLMYLENLDTSEFDTISTEGYQRILKGERMYQDDAS</sequence>
<reference evidence="4" key="1">
    <citation type="submission" date="2016-01" db="EMBL/GenBank/DDBJ databases">
        <title>Reference transcriptome for the parasite Schistocephalus solidus: insights into the molecular evolution of parasitism.</title>
        <authorList>
            <person name="Hebert F.O."/>
            <person name="Grambauer S."/>
            <person name="Barber I."/>
            <person name="Landry C.R."/>
            <person name="Aubin-Horth N."/>
        </authorList>
    </citation>
    <scope>NUCLEOTIDE SEQUENCE</scope>
</reference>
<feature type="domain" description="C2" evidence="3">
    <location>
        <begin position="458"/>
        <end position="575"/>
    </location>
</feature>
<dbReference type="PANTHER" id="PTHR21119">
    <property type="entry name" value="C2 DOMAIN-CONTAINING PROTEIN"/>
    <property type="match status" value="1"/>
</dbReference>
<feature type="compositionally biased region" description="Polar residues" evidence="1">
    <location>
        <begin position="281"/>
        <end position="291"/>
    </location>
</feature>
<keyword evidence="2" id="KW-0472">Membrane</keyword>
<feature type="compositionally biased region" description="Polar residues" evidence="1">
    <location>
        <begin position="700"/>
        <end position="711"/>
    </location>
</feature>
<feature type="region of interest" description="Disordered" evidence="1">
    <location>
        <begin position="281"/>
        <end position="300"/>
    </location>
</feature>
<evidence type="ECO:0000259" key="3">
    <source>
        <dbReference type="PROSITE" id="PS50004"/>
    </source>
</evidence>
<dbReference type="InterPro" id="IPR039934">
    <property type="entry name" value="C2CD2/C2CD2L"/>
</dbReference>
<keyword evidence="2" id="KW-0812">Transmembrane</keyword>
<feature type="transmembrane region" description="Helical" evidence="2">
    <location>
        <begin position="31"/>
        <end position="50"/>
    </location>
</feature>
<dbReference type="InterPro" id="IPR000008">
    <property type="entry name" value="C2_dom"/>
</dbReference>
<gene>
    <name evidence="4" type="ORF">TR125251</name>
</gene>
<dbReference type="EMBL" id="GEEE01023722">
    <property type="protein sequence ID" value="JAP39503.1"/>
    <property type="molecule type" value="Transcribed_RNA"/>
</dbReference>
<evidence type="ECO:0000313" key="4">
    <source>
        <dbReference type="EMBL" id="JAP39503.1"/>
    </source>
</evidence>
<feature type="compositionally biased region" description="Low complexity" evidence="1">
    <location>
        <begin position="675"/>
        <end position="691"/>
    </location>
</feature>
<proteinExistence type="predicted"/>
<dbReference type="Pfam" id="PF00168">
    <property type="entry name" value="C2"/>
    <property type="match status" value="1"/>
</dbReference>
<accession>A0A0X3NJ90</accession>
<feature type="region of interest" description="Disordered" evidence="1">
    <location>
        <begin position="306"/>
        <end position="343"/>
    </location>
</feature>
<name>A0A0X3NJ90_SCHSO</name>
<dbReference type="AlphaFoldDB" id="A0A0X3NJ90"/>
<evidence type="ECO:0000256" key="1">
    <source>
        <dbReference type="SAM" id="MobiDB-lite"/>
    </source>
</evidence>
<dbReference type="SUPFAM" id="SSF49562">
    <property type="entry name" value="C2 domain (Calcium/lipid-binding domain, CaLB)"/>
    <property type="match status" value="1"/>
</dbReference>
<dbReference type="PROSITE" id="PS50004">
    <property type="entry name" value="C2"/>
    <property type="match status" value="1"/>
</dbReference>
<evidence type="ECO:0000256" key="2">
    <source>
        <dbReference type="SAM" id="Phobius"/>
    </source>
</evidence>
<feature type="compositionally biased region" description="Polar residues" evidence="1">
    <location>
        <begin position="307"/>
        <end position="319"/>
    </location>
</feature>
<feature type="region of interest" description="Disordered" evidence="1">
    <location>
        <begin position="447"/>
        <end position="467"/>
    </location>
</feature>
<feature type="compositionally biased region" description="Low complexity" evidence="1">
    <location>
        <begin position="712"/>
        <end position="722"/>
    </location>
</feature>